<evidence type="ECO:0000256" key="10">
    <source>
        <dbReference type="ARBA" id="ARBA00023136"/>
    </source>
</evidence>
<comment type="cofactor">
    <cofactor evidence="1">
        <name>heme b</name>
        <dbReference type="ChEBI" id="CHEBI:60344"/>
    </cofactor>
</comment>
<name>A0A6J2X866_SITOR</name>
<accession>A0A6J2X866</accession>
<evidence type="ECO:0000256" key="1">
    <source>
        <dbReference type="ARBA" id="ARBA00001970"/>
    </source>
</evidence>
<keyword evidence="6" id="KW-0479">Metal-binding</keyword>
<dbReference type="AlphaFoldDB" id="A0A6J2X866"/>
<keyword evidence="13" id="KW-1185">Reference proteome</keyword>
<keyword evidence="8 11" id="KW-1133">Transmembrane helix</keyword>
<dbReference type="GO" id="GO:0046872">
    <property type="term" value="F:metal ion binding"/>
    <property type="evidence" value="ECO:0007669"/>
    <property type="project" value="UniProtKB-KW"/>
</dbReference>
<feature type="transmembrane region" description="Helical" evidence="11">
    <location>
        <begin position="86"/>
        <end position="105"/>
    </location>
</feature>
<feature type="domain" description="Cytochrome b561" evidence="12">
    <location>
        <begin position="49"/>
        <end position="254"/>
    </location>
</feature>
<dbReference type="PANTHER" id="PTHR10106:SF0">
    <property type="entry name" value="LD36721P"/>
    <property type="match status" value="1"/>
</dbReference>
<evidence type="ECO:0000256" key="3">
    <source>
        <dbReference type="ARBA" id="ARBA00022448"/>
    </source>
</evidence>
<dbReference type="InterPro" id="IPR043205">
    <property type="entry name" value="CYB561/CYBRD1-like"/>
</dbReference>
<dbReference type="Gene3D" id="1.20.120.1770">
    <property type="match status" value="1"/>
</dbReference>
<organism evidence="13 14">
    <name type="scientific">Sitophilus oryzae</name>
    <name type="common">Rice weevil</name>
    <name type="synonym">Curculio oryzae</name>
    <dbReference type="NCBI Taxonomy" id="7048"/>
    <lineage>
        <taxon>Eukaryota</taxon>
        <taxon>Metazoa</taxon>
        <taxon>Ecdysozoa</taxon>
        <taxon>Arthropoda</taxon>
        <taxon>Hexapoda</taxon>
        <taxon>Insecta</taxon>
        <taxon>Pterygota</taxon>
        <taxon>Neoptera</taxon>
        <taxon>Endopterygota</taxon>
        <taxon>Coleoptera</taxon>
        <taxon>Polyphaga</taxon>
        <taxon>Cucujiformia</taxon>
        <taxon>Curculionidae</taxon>
        <taxon>Dryophthorinae</taxon>
        <taxon>Sitophilus</taxon>
    </lineage>
</organism>
<dbReference type="InterPro" id="IPR006593">
    <property type="entry name" value="Cyt_b561/ferric_Rdtase_TM"/>
</dbReference>
<evidence type="ECO:0000259" key="12">
    <source>
        <dbReference type="PROSITE" id="PS50939"/>
    </source>
</evidence>
<comment type="subcellular location">
    <subcellularLocation>
        <location evidence="2">Membrane</location>
        <topology evidence="2">Multi-pass membrane protein</topology>
    </subcellularLocation>
</comment>
<keyword evidence="4" id="KW-0349">Heme</keyword>
<dbReference type="Proteomes" id="UP000504635">
    <property type="component" value="Unplaced"/>
</dbReference>
<feature type="transmembrane region" description="Helical" evidence="11">
    <location>
        <begin position="117"/>
        <end position="137"/>
    </location>
</feature>
<keyword evidence="10 11" id="KW-0472">Membrane</keyword>
<evidence type="ECO:0000256" key="4">
    <source>
        <dbReference type="ARBA" id="ARBA00022617"/>
    </source>
</evidence>
<keyword evidence="5 11" id="KW-0812">Transmembrane</keyword>
<dbReference type="KEGG" id="soy:115875927"/>
<dbReference type="PROSITE" id="PS50939">
    <property type="entry name" value="CYTOCHROME_B561"/>
    <property type="match status" value="1"/>
</dbReference>
<evidence type="ECO:0000256" key="9">
    <source>
        <dbReference type="ARBA" id="ARBA00023004"/>
    </source>
</evidence>
<dbReference type="FunFam" id="1.20.120.1770:FF:000001">
    <property type="entry name" value="Cytochrome b reductase 1"/>
    <property type="match status" value="1"/>
</dbReference>
<evidence type="ECO:0000256" key="6">
    <source>
        <dbReference type="ARBA" id="ARBA00022723"/>
    </source>
</evidence>
<evidence type="ECO:0000256" key="7">
    <source>
        <dbReference type="ARBA" id="ARBA00022982"/>
    </source>
</evidence>
<evidence type="ECO:0000256" key="2">
    <source>
        <dbReference type="ARBA" id="ARBA00004141"/>
    </source>
</evidence>
<dbReference type="GO" id="GO:0016491">
    <property type="term" value="F:oxidoreductase activity"/>
    <property type="evidence" value="ECO:0007669"/>
    <property type="project" value="InterPro"/>
</dbReference>
<dbReference type="SMART" id="SM00665">
    <property type="entry name" value="B561"/>
    <property type="match status" value="1"/>
</dbReference>
<protein>
    <submittedName>
        <fullName evidence="14">Cytochrome b ascorbate-dependent protein 3-like isoform X1</fullName>
    </submittedName>
</protein>
<dbReference type="PANTHER" id="PTHR10106">
    <property type="entry name" value="CYTOCHROME B561-RELATED"/>
    <property type="match status" value="1"/>
</dbReference>
<dbReference type="InParanoid" id="A0A6J2X866"/>
<dbReference type="FunCoup" id="A0A6J2X866">
    <property type="interactions" value="29"/>
</dbReference>
<evidence type="ECO:0000313" key="13">
    <source>
        <dbReference type="Proteomes" id="UP000504635"/>
    </source>
</evidence>
<dbReference type="GeneID" id="115875927"/>
<keyword evidence="9" id="KW-0408">Iron</keyword>
<reference evidence="14" key="1">
    <citation type="submission" date="2025-08" db="UniProtKB">
        <authorList>
            <consortium name="RefSeq"/>
        </authorList>
    </citation>
    <scope>IDENTIFICATION</scope>
    <source>
        <tissue evidence="14">Gonads</tissue>
    </source>
</reference>
<sequence length="274" mass="31231">MNSEFESLLNQEENQGDIPSGNRKSVFGFRMEARSEHQKTKMYNSIYSFTTSLGVGLISLVLFWVLHNRGGFAWHSDIKKQFNWHPFLMILGMVFLYSQSMLIFRTGRAIQKKKLKILHASIHLLAFICSVIGLKAVFDSHNLEEPPIANLYTMHSWIGLITVICFSIQFLSGFISFLFPGLSSTIRKTLLPIHVLFGTNIFIMALISFLTGLTEKAVFTLEKTYSQFPSEAFVLNFIALIGVFYGLLVLYLVNESTYKRSALEEDELALTRNE</sequence>
<evidence type="ECO:0000256" key="5">
    <source>
        <dbReference type="ARBA" id="ARBA00022692"/>
    </source>
</evidence>
<feature type="transmembrane region" description="Helical" evidence="11">
    <location>
        <begin position="157"/>
        <end position="179"/>
    </location>
</feature>
<feature type="transmembrane region" description="Helical" evidence="11">
    <location>
        <begin position="233"/>
        <end position="253"/>
    </location>
</feature>
<dbReference type="RefSeq" id="XP_030747376.1">
    <property type="nucleotide sequence ID" value="XM_030891516.1"/>
</dbReference>
<keyword evidence="3" id="KW-0813">Transport</keyword>
<feature type="transmembrane region" description="Helical" evidence="11">
    <location>
        <begin position="46"/>
        <end position="66"/>
    </location>
</feature>
<proteinExistence type="predicted"/>
<feature type="transmembrane region" description="Helical" evidence="11">
    <location>
        <begin position="191"/>
        <end position="213"/>
    </location>
</feature>
<keyword evidence="7" id="KW-0249">Electron transport</keyword>
<evidence type="ECO:0000313" key="14">
    <source>
        <dbReference type="RefSeq" id="XP_030747376.1"/>
    </source>
</evidence>
<evidence type="ECO:0000256" key="8">
    <source>
        <dbReference type="ARBA" id="ARBA00022989"/>
    </source>
</evidence>
<dbReference type="Pfam" id="PF03188">
    <property type="entry name" value="Cytochrom_B561"/>
    <property type="match status" value="1"/>
</dbReference>
<evidence type="ECO:0000256" key="11">
    <source>
        <dbReference type="SAM" id="Phobius"/>
    </source>
</evidence>
<gene>
    <name evidence="14" type="primary">LOC115875927</name>
</gene>
<dbReference type="OrthoDB" id="907479at2759"/>
<dbReference type="GO" id="GO:0016020">
    <property type="term" value="C:membrane"/>
    <property type="evidence" value="ECO:0007669"/>
    <property type="project" value="UniProtKB-SubCell"/>
</dbReference>